<keyword evidence="4" id="KW-1185">Reference proteome</keyword>
<dbReference type="InterPro" id="IPR005182">
    <property type="entry name" value="YdbS-like_PH"/>
</dbReference>
<name>A0A7H0VDG3_9FLAO</name>
<feature type="transmembrane region" description="Helical" evidence="1">
    <location>
        <begin position="29"/>
        <end position="54"/>
    </location>
</feature>
<reference evidence="3 4" key="1">
    <citation type="submission" date="2020-08" db="EMBL/GenBank/DDBJ databases">
        <title>Croceimicrobium hydrocarbonivorans gen. nov., sp. nov., a novel marine bacterium isolated from a bacterial consortium that degrades polyethylene terephthalate.</title>
        <authorList>
            <person name="Liu R."/>
        </authorList>
    </citation>
    <scope>NUCLEOTIDE SEQUENCE [LARGE SCALE GENOMIC DNA]</scope>
    <source>
        <strain evidence="3 4">A20-9</strain>
    </source>
</reference>
<proteinExistence type="predicted"/>
<accession>A0A7H0VDG3</accession>
<dbReference type="EMBL" id="CP060139">
    <property type="protein sequence ID" value="QNR23761.1"/>
    <property type="molecule type" value="Genomic_DNA"/>
</dbReference>
<keyword evidence="1" id="KW-1133">Transmembrane helix</keyword>
<dbReference type="PANTHER" id="PTHR34473">
    <property type="entry name" value="UPF0699 TRANSMEMBRANE PROTEIN YDBS"/>
    <property type="match status" value="1"/>
</dbReference>
<keyword evidence="1" id="KW-0812">Transmembrane</keyword>
<dbReference type="KEGG" id="chyd:H4K34_15490"/>
<sequence>MLLENLNLTLEDIPRLEDRDFKGLERDYLYYRITGRVLFLLLISGVGASISLFGKMHFGYWLYPVLGILFLVLVLETVGFKYRGYSIRSMDVSFRRGWIVHRMTTVPLNRVQHCEFSQGLLGRLFDLATVRVFTAGGTSSDLDIRGLRKEDAIKVRDYITKLSAEYE</sequence>
<dbReference type="PANTHER" id="PTHR34473:SF2">
    <property type="entry name" value="UPF0699 TRANSMEMBRANE PROTEIN YDBT"/>
    <property type="match status" value="1"/>
</dbReference>
<keyword evidence="1" id="KW-0472">Membrane</keyword>
<evidence type="ECO:0000259" key="2">
    <source>
        <dbReference type="Pfam" id="PF03703"/>
    </source>
</evidence>
<evidence type="ECO:0000313" key="3">
    <source>
        <dbReference type="EMBL" id="QNR23761.1"/>
    </source>
</evidence>
<gene>
    <name evidence="3" type="ORF">H4K34_15490</name>
</gene>
<organism evidence="3 4">
    <name type="scientific">Croceimicrobium hydrocarbonivorans</name>
    <dbReference type="NCBI Taxonomy" id="2761580"/>
    <lineage>
        <taxon>Bacteria</taxon>
        <taxon>Pseudomonadati</taxon>
        <taxon>Bacteroidota</taxon>
        <taxon>Flavobacteriia</taxon>
        <taxon>Flavobacteriales</taxon>
        <taxon>Owenweeksiaceae</taxon>
        <taxon>Croceimicrobium</taxon>
    </lineage>
</organism>
<dbReference type="Pfam" id="PF03703">
    <property type="entry name" value="bPH_2"/>
    <property type="match status" value="1"/>
</dbReference>
<protein>
    <submittedName>
        <fullName evidence="3">PH domain-containing protein</fullName>
    </submittedName>
</protein>
<dbReference type="Proteomes" id="UP000516305">
    <property type="component" value="Chromosome"/>
</dbReference>
<evidence type="ECO:0000313" key="4">
    <source>
        <dbReference type="Proteomes" id="UP000516305"/>
    </source>
</evidence>
<feature type="domain" description="YdbS-like PH" evidence="2">
    <location>
        <begin position="83"/>
        <end position="159"/>
    </location>
</feature>
<dbReference type="AlphaFoldDB" id="A0A7H0VDG3"/>
<evidence type="ECO:0000256" key="1">
    <source>
        <dbReference type="SAM" id="Phobius"/>
    </source>
</evidence>
<feature type="transmembrane region" description="Helical" evidence="1">
    <location>
        <begin position="60"/>
        <end position="80"/>
    </location>
</feature>
<dbReference type="RefSeq" id="WP_210758296.1">
    <property type="nucleotide sequence ID" value="NZ_CP060139.1"/>
</dbReference>